<evidence type="ECO:0000313" key="3">
    <source>
        <dbReference type="Proteomes" id="UP000774617"/>
    </source>
</evidence>
<proteinExistence type="predicted"/>
<dbReference type="EMBL" id="JAGTJR010000002">
    <property type="protein sequence ID" value="KAH7063297.1"/>
    <property type="molecule type" value="Genomic_DNA"/>
</dbReference>
<feature type="compositionally biased region" description="Basic and acidic residues" evidence="1">
    <location>
        <begin position="8"/>
        <end position="18"/>
    </location>
</feature>
<keyword evidence="3" id="KW-1185">Reference proteome</keyword>
<accession>A0ABQ8GS24</accession>
<name>A0ABQ8GS24_9PEZI</name>
<reference evidence="2 3" key="1">
    <citation type="journal article" date="2021" name="Nat. Commun.">
        <title>Genetic determinants of endophytism in the Arabidopsis root mycobiome.</title>
        <authorList>
            <person name="Mesny F."/>
            <person name="Miyauchi S."/>
            <person name="Thiergart T."/>
            <person name="Pickel B."/>
            <person name="Atanasova L."/>
            <person name="Karlsson M."/>
            <person name="Huettel B."/>
            <person name="Barry K.W."/>
            <person name="Haridas S."/>
            <person name="Chen C."/>
            <person name="Bauer D."/>
            <person name="Andreopoulos W."/>
            <person name="Pangilinan J."/>
            <person name="LaButti K."/>
            <person name="Riley R."/>
            <person name="Lipzen A."/>
            <person name="Clum A."/>
            <person name="Drula E."/>
            <person name="Henrissat B."/>
            <person name="Kohler A."/>
            <person name="Grigoriev I.V."/>
            <person name="Martin F.M."/>
            <person name="Hacquard S."/>
        </authorList>
    </citation>
    <scope>NUCLEOTIDE SEQUENCE [LARGE SCALE GENOMIC DNA]</scope>
    <source>
        <strain evidence="2 3">MPI-SDFR-AT-0080</strain>
    </source>
</reference>
<evidence type="ECO:0000313" key="2">
    <source>
        <dbReference type="EMBL" id="KAH7063297.1"/>
    </source>
</evidence>
<sequence>MGSNRRPTVKEGHSACHEHAHRILQTSTPVHRTTRAKTSLSSPPLPQSQAFIDTSSDLPDVVGAIARFDEFRRASPETGASSSSVLSSISGVTADEPIDVDGYYSADLDGFEADDEDDTAAPDLPIRNGVYWDDYLNSEARPISKPCLDTVDPGVIGIPSKCICGQPFGGKRVSISHAKEYEYKGPKFVFDEKNGMKISHLTCVDHADMSITGCYRAPETPTLYTPFHHFKVGDKDIFQPVSISKEDYLAGARGPRLSLERSVPMCAHFPITGIGAYNVPFVKGRIAHRMPNSQCVVSRVQDQARMLCLIEDEVRYDGTARRRMNIHAPPADWNDGAAISALNRWRAQFRQRKLRITSRPARYKWSEDALNYIVERLARDPSVYRALLARDVSHRFEIERTEHAVSCAIDHHKLRLSAEALRSRWENEGLHDNCSDGEDDLDVEDFEDFELDVKDEEILSSDFDREEALRKVKMENWTL</sequence>
<dbReference type="Proteomes" id="UP000774617">
    <property type="component" value="Unassembled WGS sequence"/>
</dbReference>
<comment type="caution">
    <text evidence="2">The sequence shown here is derived from an EMBL/GenBank/DDBJ whole genome shotgun (WGS) entry which is preliminary data.</text>
</comment>
<protein>
    <submittedName>
        <fullName evidence="2">Uncharacterized protein</fullName>
    </submittedName>
</protein>
<evidence type="ECO:0000256" key="1">
    <source>
        <dbReference type="SAM" id="MobiDB-lite"/>
    </source>
</evidence>
<feature type="region of interest" description="Disordered" evidence="1">
    <location>
        <begin position="1"/>
        <end position="54"/>
    </location>
</feature>
<organism evidence="2 3">
    <name type="scientific">Macrophomina phaseolina</name>
    <dbReference type="NCBI Taxonomy" id="35725"/>
    <lineage>
        <taxon>Eukaryota</taxon>
        <taxon>Fungi</taxon>
        <taxon>Dikarya</taxon>
        <taxon>Ascomycota</taxon>
        <taxon>Pezizomycotina</taxon>
        <taxon>Dothideomycetes</taxon>
        <taxon>Dothideomycetes incertae sedis</taxon>
        <taxon>Botryosphaeriales</taxon>
        <taxon>Botryosphaeriaceae</taxon>
        <taxon>Macrophomina</taxon>
    </lineage>
</organism>
<gene>
    <name evidence="2" type="ORF">B0J12DRAFT_758536</name>
</gene>